<sequence>MGWGARRAALGHRIQARLASRARPGGPIAWPEPRIAGDPARGRQLLRGRLRLGEELLERTDLSPWDLAFGEPEAVRLHGMAWLDDLSAVGSVQARRHAQVWVAEWIARHGRGTGPGWTPELAADRLIHWMGHAQFLLHPPGIGEESLGWATAVHARFLERRWHQAPPGRPRVAALVALVFAGLALPDRRALATKATEALAQETGRVIDSQGAIATRNPQELLEIVALLVATNQALTRADLLPDPVIGATIARAAPTLRALRHADGGLARFHGGCRGAEGQLDQVLAAAGRPSMAVLRAGVPLHMGFLRLAAGRTTVIADAAPPPRGAVSTLAHASTLAFELTSGRRPLVVAIGPGRSFGPRWRRAARATAGHSTLALDMVSSSRLGLPLPGEDGARFVEVPARVLAEAGPQTDGLRVELAHDGWRPSHGLTHARLLHLSPEGRKLQGEDLLTTLTAADAIAFDAALNASNHLGLAFAVRFHLHPDVEAELLADGSVGMTLPSGEDWVFSHESDAALILEPSVYLEEGRLRPRPTTQIVLEGRALRPATRLRWTLAKAYGTPEGLRDLKPRMDWDEEDEE</sequence>
<accession>A0A5C4MXG9</accession>
<feature type="domain" description="Heparinase II/III-like C-terminal" evidence="2">
    <location>
        <begin position="303"/>
        <end position="553"/>
    </location>
</feature>
<dbReference type="GO" id="GO:0030313">
    <property type="term" value="C:cell envelope"/>
    <property type="evidence" value="ECO:0007669"/>
    <property type="project" value="UniProtKB-SubCell"/>
</dbReference>
<dbReference type="Proteomes" id="UP000305887">
    <property type="component" value="Unassembled WGS sequence"/>
</dbReference>
<dbReference type="GO" id="GO:0016829">
    <property type="term" value="F:lyase activity"/>
    <property type="evidence" value="ECO:0007669"/>
    <property type="project" value="InterPro"/>
</dbReference>
<evidence type="ECO:0000313" key="4">
    <source>
        <dbReference type="Proteomes" id="UP000305887"/>
    </source>
</evidence>
<dbReference type="OrthoDB" id="9787373at2"/>
<dbReference type="InterPro" id="IPR012480">
    <property type="entry name" value="Hepar_II_III_C"/>
</dbReference>
<evidence type="ECO:0000256" key="1">
    <source>
        <dbReference type="ARBA" id="ARBA00004196"/>
    </source>
</evidence>
<dbReference type="AlphaFoldDB" id="A0A5C4MXG9"/>
<evidence type="ECO:0000313" key="3">
    <source>
        <dbReference type="EMBL" id="TNC48805.1"/>
    </source>
</evidence>
<evidence type="ECO:0000259" key="2">
    <source>
        <dbReference type="Pfam" id="PF07940"/>
    </source>
</evidence>
<reference evidence="3 4" key="1">
    <citation type="submission" date="2019-06" db="EMBL/GenBank/DDBJ databases">
        <title>YIM 131921 draft genome.</title>
        <authorList>
            <person name="Jiang L."/>
        </authorList>
    </citation>
    <scope>NUCLEOTIDE SEQUENCE [LARGE SCALE GENOMIC DNA]</scope>
    <source>
        <strain evidence="3 4">YIM 131921</strain>
    </source>
</reference>
<dbReference type="EMBL" id="VDFU01000015">
    <property type="protein sequence ID" value="TNC48805.1"/>
    <property type="molecule type" value="Genomic_DNA"/>
</dbReference>
<gene>
    <name evidence="3" type="ORF">FHG66_13310</name>
</gene>
<protein>
    <submittedName>
        <fullName evidence="3">Heparinase</fullName>
    </submittedName>
</protein>
<dbReference type="Gene3D" id="1.50.10.100">
    <property type="entry name" value="Chondroitin AC/alginate lyase"/>
    <property type="match status" value="1"/>
</dbReference>
<proteinExistence type="predicted"/>
<dbReference type="InterPro" id="IPR008929">
    <property type="entry name" value="Chondroitin_lyas"/>
</dbReference>
<dbReference type="Gene3D" id="2.70.98.70">
    <property type="match status" value="1"/>
</dbReference>
<comment type="subcellular location">
    <subcellularLocation>
        <location evidence="1">Cell envelope</location>
    </subcellularLocation>
</comment>
<dbReference type="Pfam" id="PF07940">
    <property type="entry name" value="Hepar_II_III_C"/>
    <property type="match status" value="1"/>
</dbReference>
<comment type="caution">
    <text evidence="3">The sequence shown here is derived from an EMBL/GenBank/DDBJ whole genome shotgun (WGS) entry which is preliminary data.</text>
</comment>
<organism evidence="3 4">
    <name type="scientific">Rubellimicrobium rubrum</name>
    <dbReference type="NCBI Taxonomy" id="2585369"/>
    <lineage>
        <taxon>Bacteria</taxon>
        <taxon>Pseudomonadati</taxon>
        <taxon>Pseudomonadota</taxon>
        <taxon>Alphaproteobacteria</taxon>
        <taxon>Rhodobacterales</taxon>
        <taxon>Roseobacteraceae</taxon>
        <taxon>Rubellimicrobium</taxon>
    </lineage>
</organism>
<keyword evidence="4" id="KW-1185">Reference proteome</keyword>
<name>A0A5C4MXG9_9RHOB</name>